<dbReference type="CDD" id="cd06533">
    <property type="entry name" value="Glyco_transf_WecG_TagA"/>
    <property type="match status" value="1"/>
</dbReference>
<dbReference type="PANTHER" id="PTHR34136">
    <property type="match status" value="1"/>
</dbReference>
<keyword evidence="1" id="KW-0328">Glycosyltransferase</keyword>
<organism evidence="3 4">
    <name type="scientific">Roseospira visakhapatnamensis</name>
    <dbReference type="NCBI Taxonomy" id="390880"/>
    <lineage>
        <taxon>Bacteria</taxon>
        <taxon>Pseudomonadati</taxon>
        <taxon>Pseudomonadota</taxon>
        <taxon>Alphaproteobacteria</taxon>
        <taxon>Rhodospirillales</taxon>
        <taxon>Rhodospirillaceae</taxon>
        <taxon>Roseospira</taxon>
    </lineage>
</organism>
<accession>A0A7W6RBH2</accession>
<protein>
    <submittedName>
        <fullName evidence="3">Exopolysaccharide biosynthesis WecB/TagA/CpsF family protein</fullName>
    </submittedName>
</protein>
<keyword evidence="2" id="KW-0808">Transferase</keyword>
<dbReference type="EMBL" id="JACIGK010000002">
    <property type="protein sequence ID" value="MBB4264884.1"/>
    <property type="molecule type" value="Genomic_DNA"/>
</dbReference>
<dbReference type="PANTHER" id="PTHR34136:SF1">
    <property type="entry name" value="UDP-N-ACETYL-D-MANNOSAMINURONIC ACID TRANSFERASE"/>
    <property type="match status" value="1"/>
</dbReference>
<dbReference type="Pfam" id="PF03808">
    <property type="entry name" value="Glyco_tran_WecG"/>
    <property type="match status" value="1"/>
</dbReference>
<proteinExistence type="predicted"/>
<dbReference type="RefSeq" id="WP_184042507.1">
    <property type="nucleotide sequence ID" value="NZ_JACIGK010000002.1"/>
</dbReference>
<name>A0A7W6RBH2_9PROT</name>
<dbReference type="Proteomes" id="UP000554286">
    <property type="component" value="Unassembled WGS sequence"/>
</dbReference>
<sequence length="266" mass="29237">MDPRPPRQDNDPETTTANRLPFLGIAYTPLDLPAALRACVTRPAGAPLAYVVTPNADHVVRLNETGAAAGALQAIYRDAWLCVNDSRIVGALARLRGVPLPVCPGADLVARLIGDGHVGADEPVTVIGGTAPMIATLRERYGLRRLYHHDPPFGFEHDPAEMDRCVRFILENPARFILLAVGSPRQERLAAAVVAGGQGTGLALCIGASLEFLTGIKSRAPLWMQRRGLEWLHRLLSEPRRLWRRYLVQSPRVFLIFLRRAVLARE</sequence>
<comment type="caution">
    <text evidence="3">The sequence shown here is derived from an EMBL/GenBank/DDBJ whole genome shotgun (WGS) entry which is preliminary data.</text>
</comment>
<keyword evidence="4" id="KW-1185">Reference proteome</keyword>
<dbReference type="GO" id="GO:0016758">
    <property type="term" value="F:hexosyltransferase activity"/>
    <property type="evidence" value="ECO:0007669"/>
    <property type="project" value="TreeGrafter"/>
</dbReference>
<reference evidence="3 4" key="1">
    <citation type="submission" date="2020-08" db="EMBL/GenBank/DDBJ databases">
        <title>Genome sequencing of Purple Non-Sulfur Bacteria from various extreme environments.</title>
        <authorList>
            <person name="Mayer M."/>
        </authorList>
    </citation>
    <scope>NUCLEOTIDE SEQUENCE [LARGE SCALE GENOMIC DNA]</scope>
    <source>
        <strain evidence="3 4">JA131</strain>
    </source>
</reference>
<dbReference type="AlphaFoldDB" id="A0A7W6RBH2"/>
<gene>
    <name evidence="3" type="ORF">GGD89_000491</name>
</gene>
<evidence type="ECO:0000313" key="3">
    <source>
        <dbReference type="EMBL" id="MBB4264884.1"/>
    </source>
</evidence>
<evidence type="ECO:0000313" key="4">
    <source>
        <dbReference type="Proteomes" id="UP000554286"/>
    </source>
</evidence>
<evidence type="ECO:0000256" key="2">
    <source>
        <dbReference type="ARBA" id="ARBA00022679"/>
    </source>
</evidence>
<evidence type="ECO:0000256" key="1">
    <source>
        <dbReference type="ARBA" id="ARBA00022676"/>
    </source>
</evidence>
<dbReference type="InterPro" id="IPR004629">
    <property type="entry name" value="WecG_TagA_CpsF"/>
</dbReference>
<dbReference type="NCBIfam" id="TIGR00696">
    <property type="entry name" value="wecG_tagA_cpsF"/>
    <property type="match status" value="1"/>
</dbReference>